<evidence type="ECO:0000259" key="2">
    <source>
        <dbReference type="Pfam" id="PF19780"/>
    </source>
</evidence>
<accession>A0A918JUY6</accession>
<dbReference type="Pfam" id="PF19780">
    <property type="entry name" value="DUF6265"/>
    <property type="match status" value="1"/>
</dbReference>
<keyword evidence="1" id="KW-0732">Signal</keyword>
<evidence type="ECO:0000256" key="1">
    <source>
        <dbReference type="SAM" id="SignalP"/>
    </source>
</evidence>
<evidence type="ECO:0000313" key="4">
    <source>
        <dbReference type="Proteomes" id="UP000601108"/>
    </source>
</evidence>
<dbReference type="EMBL" id="BMWS01000006">
    <property type="protein sequence ID" value="GGX12324.1"/>
    <property type="molecule type" value="Genomic_DNA"/>
</dbReference>
<sequence length="170" mass="19477">MKQKSIIICIVLGAICSSFAQSTESNVLKFTDDMISPNATLEDLSWISGYWRGEAFGGITEEIWSDPLGNSMMFSFKLVVNDTVKFYELGGITQIDSTLLMQLKHFNGDFKGWEKKEETVDFKLVKVEKDKVYFDELTFERISDSEINVYLVIDDKDGSSEEVQFNYKKQ</sequence>
<comment type="caution">
    <text evidence="3">The sequence shown here is derived from an EMBL/GenBank/DDBJ whole genome shotgun (WGS) entry which is preliminary data.</text>
</comment>
<feature type="chain" id="PRO_5036779528" description="DUF6265 domain-containing protein" evidence="1">
    <location>
        <begin position="21"/>
        <end position="170"/>
    </location>
</feature>
<dbReference type="Proteomes" id="UP000601108">
    <property type="component" value="Unassembled WGS sequence"/>
</dbReference>
<reference evidence="3 4" key="1">
    <citation type="journal article" date="2014" name="Int. J. Syst. Evol. Microbiol.">
        <title>Complete genome sequence of Corynebacterium casei LMG S-19264T (=DSM 44701T), isolated from a smear-ripened cheese.</title>
        <authorList>
            <consortium name="US DOE Joint Genome Institute (JGI-PGF)"/>
            <person name="Walter F."/>
            <person name="Albersmeier A."/>
            <person name="Kalinowski J."/>
            <person name="Ruckert C."/>
        </authorList>
    </citation>
    <scope>NUCLEOTIDE SEQUENCE [LARGE SCALE GENOMIC DNA]</scope>
    <source>
        <strain evidence="3 4">KCTC 12285</strain>
    </source>
</reference>
<proteinExistence type="predicted"/>
<keyword evidence="4" id="KW-1185">Reference proteome</keyword>
<feature type="signal peptide" evidence="1">
    <location>
        <begin position="1"/>
        <end position="20"/>
    </location>
</feature>
<gene>
    <name evidence="3" type="ORF">GCM10007384_12630</name>
</gene>
<organism evidence="3 4">
    <name type="scientific">Aquimarina muelleri</name>
    <dbReference type="NCBI Taxonomy" id="279356"/>
    <lineage>
        <taxon>Bacteria</taxon>
        <taxon>Pseudomonadati</taxon>
        <taxon>Bacteroidota</taxon>
        <taxon>Flavobacteriia</taxon>
        <taxon>Flavobacteriales</taxon>
        <taxon>Flavobacteriaceae</taxon>
        <taxon>Aquimarina</taxon>
    </lineage>
</organism>
<protein>
    <recommendedName>
        <fullName evidence="2">DUF6265 domain-containing protein</fullName>
    </recommendedName>
</protein>
<dbReference type="RefSeq" id="WP_027411595.1">
    <property type="nucleotide sequence ID" value="NZ_BMWS01000006.1"/>
</dbReference>
<dbReference type="AlphaFoldDB" id="A0A918JUY6"/>
<name>A0A918JUY6_9FLAO</name>
<evidence type="ECO:0000313" key="3">
    <source>
        <dbReference type="EMBL" id="GGX12324.1"/>
    </source>
</evidence>
<feature type="domain" description="DUF6265" evidence="2">
    <location>
        <begin position="45"/>
        <end position="151"/>
    </location>
</feature>
<dbReference type="InterPro" id="IPR046232">
    <property type="entry name" value="DUF6265"/>
</dbReference>